<feature type="region of interest" description="Disordered" evidence="1">
    <location>
        <begin position="104"/>
        <end position="123"/>
    </location>
</feature>
<keyword evidence="3" id="KW-1185">Reference proteome</keyword>
<feature type="non-terminal residue" evidence="2">
    <location>
        <position position="1"/>
    </location>
</feature>
<gene>
    <name evidence="2" type="ORF">GMARGA_LOCUS35722</name>
</gene>
<dbReference type="Proteomes" id="UP000789901">
    <property type="component" value="Unassembled WGS sequence"/>
</dbReference>
<sequence length="136" mass="15551">KDKMELLKAWSIVIPILELFKKLEQFNYVSTIIQYQNWAHSVTDSTLVHSSHDFLPIIDKWIIAIQMGLDAGPSAIQELNNIMKNYKTLLDNLHNVENYSNIADDTDSNSINDDDGSYSEENDENINSLLIQNPII</sequence>
<dbReference type="EMBL" id="CAJVQB010067454">
    <property type="protein sequence ID" value="CAG8841954.1"/>
    <property type="molecule type" value="Genomic_DNA"/>
</dbReference>
<accession>A0ABN7WVP5</accession>
<evidence type="ECO:0000313" key="3">
    <source>
        <dbReference type="Proteomes" id="UP000789901"/>
    </source>
</evidence>
<protein>
    <submittedName>
        <fullName evidence="2">45643_t:CDS:1</fullName>
    </submittedName>
</protein>
<evidence type="ECO:0000256" key="1">
    <source>
        <dbReference type="SAM" id="MobiDB-lite"/>
    </source>
</evidence>
<proteinExistence type="predicted"/>
<reference evidence="2 3" key="1">
    <citation type="submission" date="2021-06" db="EMBL/GenBank/DDBJ databases">
        <authorList>
            <person name="Kallberg Y."/>
            <person name="Tangrot J."/>
            <person name="Rosling A."/>
        </authorList>
    </citation>
    <scope>NUCLEOTIDE SEQUENCE [LARGE SCALE GENOMIC DNA]</scope>
    <source>
        <strain evidence="2 3">120-4 pot B 10/14</strain>
    </source>
</reference>
<comment type="caution">
    <text evidence="2">The sequence shown here is derived from an EMBL/GenBank/DDBJ whole genome shotgun (WGS) entry which is preliminary data.</text>
</comment>
<organism evidence="2 3">
    <name type="scientific">Gigaspora margarita</name>
    <dbReference type="NCBI Taxonomy" id="4874"/>
    <lineage>
        <taxon>Eukaryota</taxon>
        <taxon>Fungi</taxon>
        <taxon>Fungi incertae sedis</taxon>
        <taxon>Mucoromycota</taxon>
        <taxon>Glomeromycotina</taxon>
        <taxon>Glomeromycetes</taxon>
        <taxon>Diversisporales</taxon>
        <taxon>Gigasporaceae</taxon>
        <taxon>Gigaspora</taxon>
    </lineage>
</organism>
<evidence type="ECO:0000313" key="2">
    <source>
        <dbReference type="EMBL" id="CAG8841954.1"/>
    </source>
</evidence>
<name>A0ABN7WVP5_GIGMA</name>